<keyword evidence="3" id="KW-1185">Reference proteome</keyword>
<keyword evidence="1" id="KW-0732">Signal</keyword>
<feature type="signal peptide" evidence="1">
    <location>
        <begin position="1"/>
        <end position="23"/>
    </location>
</feature>
<sequence length="149" mass="15911">MTMRNAILPLAAALAVTAAPAAAQDYDAPDMDAAPETLPLADMADDMRDPERQRDMALMLQTMTEVLLDLPIAPLAKAAADMAGEKAEEIDPDLTLRKVAPDAGRLSEEVAVVVPRAMQAMGGLAEGLSEMTPALRDMARRMREALPKD</sequence>
<dbReference type="RefSeq" id="WP_305933393.1">
    <property type="nucleotide sequence ID" value="NZ_JAVAIM010000001.1"/>
</dbReference>
<organism evidence="2 3">
    <name type="scientific">Qipengyuania profundimaris</name>
    <dbReference type="NCBI Taxonomy" id="3067652"/>
    <lineage>
        <taxon>Bacteria</taxon>
        <taxon>Pseudomonadati</taxon>
        <taxon>Pseudomonadota</taxon>
        <taxon>Alphaproteobacteria</taxon>
        <taxon>Sphingomonadales</taxon>
        <taxon>Erythrobacteraceae</taxon>
        <taxon>Qipengyuania</taxon>
    </lineage>
</organism>
<protein>
    <submittedName>
        <fullName evidence="2">Uncharacterized protein</fullName>
    </submittedName>
</protein>
<name>A0ABT9HTK4_9SPHN</name>
<gene>
    <name evidence="2" type="ORF">Q9K02_13650</name>
</gene>
<dbReference type="Proteomes" id="UP001240639">
    <property type="component" value="Unassembled WGS sequence"/>
</dbReference>
<feature type="chain" id="PRO_5045449177" evidence="1">
    <location>
        <begin position="24"/>
        <end position="149"/>
    </location>
</feature>
<evidence type="ECO:0000256" key="1">
    <source>
        <dbReference type="SAM" id="SignalP"/>
    </source>
</evidence>
<evidence type="ECO:0000313" key="2">
    <source>
        <dbReference type="EMBL" id="MDP4576182.1"/>
    </source>
</evidence>
<evidence type="ECO:0000313" key="3">
    <source>
        <dbReference type="Proteomes" id="UP001240639"/>
    </source>
</evidence>
<reference evidence="2 3" key="1">
    <citation type="submission" date="2023-08" db="EMBL/GenBank/DDBJ databases">
        <title>genomic of G39.</title>
        <authorList>
            <person name="Wang Y."/>
        </authorList>
    </citation>
    <scope>NUCLEOTIDE SEQUENCE [LARGE SCALE GENOMIC DNA]</scope>
    <source>
        <strain evidence="2 3">G39</strain>
    </source>
</reference>
<comment type="caution">
    <text evidence="2">The sequence shown here is derived from an EMBL/GenBank/DDBJ whole genome shotgun (WGS) entry which is preliminary data.</text>
</comment>
<dbReference type="EMBL" id="JAVAIM010000001">
    <property type="protein sequence ID" value="MDP4576182.1"/>
    <property type="molecule type" value="Genomic_DNA"/>
</dbReference>
<accession>A0ABT9HTK4</accession>
<proteinExistence type="predicted"/>